<sequence length="116" mass="12637">MTVSKPVPVHNHQLDDISLSMIPGCFGETDQVGGFAHNPPERERALRLLQDLVAQRTTWAVAEQAIHQWLDEQVAANLCSASAVAPLMARVQAMFEPWLAYPSQEGARSSATAAQT</sequence>
<dbReference type="KEGG" id="swf:E3E12_02205"/>
<organism evidence="1 2">
    <name type="scientific">Formicincola oecophyllae</name>
    <dbReference type="NCBI Taxonomy" id="2558361"/>
    <lineage>
        <taxon>Bacteria</taxon>
        <taxon>Pseudomonadati</taxon>
        <taxon>Pseudomonadota</taxon>
        <taxon>Alphaproteobacteria</taxon>
        <taxon>Acetobacterales</taxon>
        <taxon>Acetobacteraceae</taxon>
        <taxon>Formicincola</taxon>
    </lineage>
</organism>
<reference evidence="1 2" key="1">
    <citation type="submission" date="2019-03" db="EMBL/GenBank/DDBJ databases">
        <title>The complete genome sequence of Swingsia_sp. F3b2 LMG30590(T).</title>
        <authorList>
            <person name="Chua K.-O."/>
            <person name="Chan K.-G."/>
            <person name="See-Too W.-S."/>
        </authorList>
    </citation>
    <scope>NUCLEOTIDE SEQUENCE [LARGE SCALE GENOMIC DNA]</scope>
    <source>
        <strain evidence="1 2">F3b2</strain>
    </source>
</reference>
<accession>A0A4Y6U9S9</accession>
<dbReference type="EMBL" id="CP038231">
    <property type="protein sequence ID" value="QDH13206.1"/>
    <property type="molecule type" value="Genomic_DNA"/>
</dbReference>
<evidence type="ECO:0000313" key="1">
    <source>
        <dbReference type="EMBL" id="QDH13206.1"/>
    </source>
</evidence>
<dbReference type="RefSeq" id="WP_141442868.1">
    <property type="nucleotide sequence ID" value="NZ_CP038231.1"/>
</dbReference>
<proteinExistence type="predicted"/>
<dbReference type="Proteomes" id="UP000318709">
    <property type="component" value="Chromosome"/>
</dbReference>
<gene>
    <name evidence="1" type="ORF">E3E12_02205</name>
</gene>
<keyword evidence="2" id="KW-1185">Reference proteome</keyword>
<evidence type="ECO:0000313" key="2">
    <source>
        <dbReference type="Proteomes" id="UP000318709"/>
    </source>
</evidence>
<name>A0A4Y6U9S9_9PROT</name>
<dbReference type="AlphaFoldDB" id="A0A4Y6U9S9"/>
<protein>
    <submittedName>
        <fullName evidence="1">Uncharacterized protein</fullName>
    </submittedName>
</protein>